<protein>
    <recommendedName>
        <fullName evidence="3">Secreted protein</fullName>
    </recommendedName>
</protein>
<accession>A0AAV2AQU6</accession>
<evidence type="ECO:0008006" key="3">
    <source>
        <dbReference type="Google" id="ProtNLM"/>
    </source>
</evidence>
<reference evidence="1 2" key="1">
    <citation type="submission" date="2024-04" db="EMBL/GenBank/DDBJ databases">
        <authorList>
            <person name="Rising A."/>
            <person name="Reimegard J."/>
            <person name="Sonavane S."/>
            <person name="Akerstrom W."/>
            <person name="Nylinder S."/>
            <person name="Hedman E."/>
            <person name="Kallberg Y."/>
        </authorList>
    </citation>
    <scope>NUCLEOTIDE SEQUENCE [LARGE SCALE GENOMIC DNA]</scope>
</reference>
<dbReference type="Proteomes" id="UP001497382">
    <property type="component" value="Unassembled WGS sequence"/>
</dbReference>
<evidence type="ECO:0000313" key="1">
    <source>
        <dbReference type="EMBL" id="CAL1286130.1"/>
    </source>
</evidence>
<dbReference type="AlphaFoldDB" id="A0AAV2AQU6"/>
<evidence type="ECO:0000313" key="2">
    <source>
        <dbReference type="Proteomes" id="UP001497382"/>
    </source>
</evidence>
<proteinExistence type="predicted"/>
<organism evidence="1 2">
    <name type="scientific">Larinioides sclopetarius</name>
    <dbReference type="NCBI Taxonomy" id="280406"/>
    <lineage>
        <taxon>Eukaryota</taxon>
        <taxon>Metazoa</taxon>
        <taxon>Ecdysozoa</taxon>
        <taxon>Arthropoda</taxon>
        <taxon>Chelicerata</taxon>
        <taxon>Arachnida</taxon>
        <taxon>Araneae</taxon>
        <taxon>Araneomorphae</taxon>
        <taxon>Entelegynae</taxon>
        <taxon>Araneoidea</taxon>
        <taxon>Araneidae</taxon>
        <taxon>Larinioides</taxon>
    </lineage>
</organism>
<gene>
    <name evidence="1" type="ORF">LARSCL_LOCUS14073</name>
</gene>
<dbReference type="EMBL" id="CAXIEN010000198">
    <property type="protein sequence ID" value="CAL1286130.1"/>
    <property type="molecule type" value="Genomic_DNA"/>
</dbReference>
<comment type="caution">
    <text evidence="1">The sequence shown here is derived from an EMBL/GenBank/DDBJ whole genome shotgun (WGS) entry which is preliminary data.</text>
</comment>
<keyword evidence="2" id="KW-1185">Reference proteome</keyword>
<name>A0AAV2AQU6_9ARAC</name>
<sequence length="90" mass="10024">MLRSMRFTCVWMALHSPKRHVTADVTHRDWMAVIKSPGKVSPFSKYGFERTPGRDEACHVVHLRLPGGGPLPVPLGHPVRARHPGGLQLP</sequence>